<evidence type="ECO:0000256" key="2">
    <source>
        <dbReference type="ARBA" id="ARBA00023054"/>
    </source>
</evidence>
<keyword evidence="2 3" id="KW-0175">Coiled coil</keyword>
<dbReference type="PANTHER" id="PTHR12499:SF0">
    <property type="entry name" value="OPTIC ATROPHY 3 PROTEIN"/>
    <property type="match status" value="1"/>
</dbReference>
<evidence type="ECO:0000256" key="4">
    <source>
        <dbReference type="SAM" id="MobiDB-lite"/>
    </source>
</evidence>
<evidence type="ECO:0000256" key="3">
    <source>
        <dbReference type="SAM" id="Coils"/>
    </source>
</evidence>
<dbReference type="PANTHER" id="PTHR12499">
    <property type="entry name" value="OPTIC ATROPHY 3 PROTEIN OPA3"/>
    <property type="match status" value="1"/>
</dbReference>
<dbReference type="GO" id="GO:0019216">
    <property type="term" value="P:regulation of lipid metabolic process"/>
    <property type="evidence" value="ECO:0007669"/>
    <property type="project" value="TreeGrafter"/>
</dbReference>
<evidence type="ECO:0000313" key="6">
    <source>
        <dbReference type="Proteomes" id="UP000749646"/>
    </source>
</evidence>
<feature type="coiled-coil region" evidence="3">
    <location>
        <begin position="145"/>
        <end position="183"/>
    </location>
</feature>
<dbReference type="EMBL" id="JAAAHW010006503">
    <property type="protein sequence ID" value="KAF9959472.1"/>
    <property type="molecule type" value="Genomic_DNA"/>
</dbReference>
<name>A0A9P6J4R6_9FUNG</name>
<dbReference type="OrthoDB" id="2129069at2759"/>
<dbReference type="AlphaFoldDB" id="A0A9P6J4R6"/>
<dbReference type="Proteomes" id="UP000749646">
    <property type="component" value="Unassembled WGS sequence"/>
</dbReference>
<evidence type="ECO:0000256" key="1">
    <source>
        <dbReference type="ARBA" id="ARBA00007584"/>
    </source>
</evidence>
<evidence type="ECO:0000313" key="5">
    <source>
        <dbReference type="EMBL" id="KAF9959472.1"/>
    </source>
</evidence>
<reference evidence="5" key="1">
    <citation type="journal article" date="2020" name="Fungal Divers.">
        <title>Resolving the Mortierellaceae phylogeny through synthesis of multi-gene phylogenetics and phylogenomics.</title>
        <authorList>
            <person name="Vandepol N."/>
            <person name="Liber J."/>
            <person name="Desiro A."/>
            <person name="Na H."/>
            <person name="Kennedy M."/>
            <person name="Barry K."/>
            <person name="Grigoriev I.V."/>
            <person name="Miller A.N."/>
            <person name="O'Donnell K."/>
            <person name="Stajich J.E."/>
            <person name="Bonito G."/>
        </authorList>
    </citation>
    <scope>NUCLEOTIDE SEQUENCE</scope>
    <source>
        <strain evidence="5">MES-2147</strain>
    </source>
</reference>
<comment type="similarity">
    <text evidence="1">Belongs to the OPA3 family.</text>
</comment>
<organism evidence="5 6">
    <name type="scientific">Modicella reniformis</name>
    <dbReference type="NCBI Taxonomy" id="1440133"/>
    <lineage>
        <taxon>Eukaryota</taxon>
        <taxon>Fungi</taxon>
        <taxon>Fungi incertae sedis</taxon>
        <taxon>Mucoromycota</taxon>
        <taxon>Mortierellomycotina</taxon>
        <taxon>Mortierellomycetes</taxon>
        <taxon>Mortierellales</taxon>
        <taxon>Mortierellaceae</taxon>
        <taxon>Modicella</taxon>
    </lineage>
</organism>
<gene>
    <name evidence="5" type="ORF">BGZ65_000353</name>
</gene>
<proteinExistence type="inferred from homology"/>
<dbReference type="GO" id="GO:0005739">
    <property type="term" value="C:mitochondrion"/>
    <property type="evidence" value="ECO:0007669"/>
    <property type="project" value="TreeGrafter"/>
</dbReference>
<sequence>MSAIKLGFLAIRTIAKPVANSIKSYSAKHPKFRDACIRVAQFSHKTEMQLKMKFLGYKVESIRPLNDARAVEVGANFLGEAIIFGVAGSLIILENARWVLGLLLSLIVSLFVADELIDDLSRTRMNARDRKNYVNETLDSLMLITEELREELKELSVSSEKWIEELQRENRVLKKTLSEILDVSLRLRNHNPYTGQEIGIGDTTGGFVLQVEPRVQTFSVDPSPSQSSSSETYAVQTAANRSGELSKSAPQSSYDYHHQHHQLGHPQPEDNAVLIEQQGPLPSQHVKRSRWESVSLPWSSSGSSGSSSSPTA</sequence>
<keyword evidence="6" id="KW-1185">Reference proteome</keyword>
<feature type="region of interest" description="Disordered" evidence="4">
    <location>
        <begin position="218"/>
        <end position="312"/>
    </location>
</feature>
<protein>
    <submittedName>
        <fullName evidence="5">Uncharacterized protein</fullName>
    </submittedName>
</protein>
<dbReference type="InterPro" id="IPR010754">
    <property type="entry name" value="OPA3-like"/>
</dbReference>
<feature type="compositionally biased region" description="Low complexity" evidence="4">
    <location>
        <begin position="299"/>
        <end position="312"/>
    </location>
</feature>
<comment type="caution">
    <text evidence="5">The sequence shown here is derived from an EMBL/GenBank/DDBJ whole genome shotgun (WGS) entry which is preliminary data.</text>
</comment>
<accession>A0A9P6J4R6</accession>
<feature type="compositionally biased region" description="Polar residues" evidence="4">
    <location>
        <begin position="231"/>
        <end position="254"/>
    </location>
</feature>
<dbReference type="Pfam" id="PF07047">
    <property type="entry name" value="OPA3"/>
    <property type="match status" value="1"/>
</dbReference>